<dbReference type="Gene3D" id="3.40.50.1820">
    <property type="entry name" value="alpha/beta hydrolase"/>
    <property type="match status" value="1"/>
</dbReference>
<sequence length="72" mass="7693">QDRVCFPSQAERATARFPGARLEWLDRCGHFPQWDRPEEAVRLILAATGNAATGTSEARGVQSPAAGPDSAA</sequence>
<protein>
    <recommendedName>
        <fullName evidence="4">Alpha/beta hydrolase</fullName>
    </recommendedName>
</protein>
<organism evidence="2 3">
    <name type="scientific">Rubricoccus marinus</name>
    <dbReference type="NCBI Taxonomy" id="716817"/>
    <lineage>
        <taxon>Bacteria</taxon>
        <taxon>Pseudomonadati</taxon>
        <taxon>Rhodothermota</taxon>
        <taxon>Rhodothermia</taxon>
        <taxon>Rhodothermales</taxon>
        <taxon>Rubricoccaceae</taxon>
        <taxon>Rubricoccus</taxon>
    </lineage>
</organism>
<evidence type="ECO:0008006" key="4">
    <source>
        <dbReference type="Google" id="ProtNLM"/>
    </source>
</evidence>
<dbReference type="AlphaFoldDB" id="A0A259TU74"/>
<name>A0A259TU74_9BACT</name>
<reference evidence="2 3" key="1">
    <citation type="submission" date="2016-11" db="EMBL/GenBank/DDBJ databases">
        <title>Study of marine rhodopsin-containing bacteria.</title>
        <authorList>
            <person name="Yoshizawa S."/>
            <person name="Kumagai Y."/>
            <person name="Kogure K."/>
        </authorList>
    </citation>
    <scope>NUCLEOTIDE SEQUENCE [LARGE SCALE GENOMIC DNA]</scope>
    <source>
        <strain evidence="2 3">SG-29</strain>
    </source>
</reference>
<feature type="non-terminal residue" evidence="2">
    <location>
        <position position="1"/>
    </location>
</feature>
<dbReference type="Proteomes" id="UP000216446">
    <property type="component" value="Unassembled WGS sequence"/>
</dbReference>
<gene>
    <name evidence="2" type="ORF">BSZ36_18545</name>
</gene>
<dbReference type="InterPro" id="IPR029058">
    <property type="entry name" value="AB_hydrolase_fold"/>
</dbReference>
<feature type="region of interest" description="Disordered" evidence="1">
    <location>
        <begin position="51"/>
        <end position="72"/>
    </location>
</feature>
<evidence type="ECO:0000313" key="3">
    <source>
        <dbReference type="Proteomes" id="UP000216446"/>
    </source>
</evidence>
<proteinExistence type="predicted"/>
<dbReference type="EMBL" id="MQWB01000014">
    <property type="protein sequence ID" value="OZC01250.1"/>
    <property type="molecule type" value="Genomic_DNA"/>
</dbReference>
<evidence type="ECO:0000256" key="1">
    <source>
        <dbReference type="SAM" id="MobiDB-lite"/>
    </source>
</evidence>
<dbReference type="SUPFAM" id="SSF53474">
    <property type="entry name" value="alpha/beta-Hydrolases"/>
    <property type="match status" value="1"/>
</dbReference>
<evidence type="ECO:0000313" key="2">
    <source>
        <dbReference type="EMBL" id="OZC01250.1"/>
    </source>
</evidence>
<keyword evidence="3" id="KW-1185">Reference proteome</keyword>
<dbReference type="InParanoid" id="A0A259TU74"/>
<comment type="caution">
    <text evidence="2">The sequence shown here is derived from an EMBL/GenBank/DDBJ whole genome shotgun (WGS) entry which is preliminary data.</text>
</comment>
<accession>A0A259TU74</accession>
<dbReference type="RefSeq" id="WP_218827766.1">
    <property type="nucleotide sequence ID" value="NZ_MQWB01000014.1"/>
</dbReference>